<gene>
    <name evidence="3" type="ORF">GYMLUDRAFT_767553</name>
</gene>
<dbReference type="EMBL" id="KN834792">
    <property type="protein sequence ID" value="KIK57274.1"/>
    <property type="molecule type" value="Genomic_DNA"/>
</dbReference>
<feature type="signal peptide" evidence="2">
    <location>
        <begin position="1"/>
        <end position="21"/>
    </location>
</feature>
<dbReference type="Proteomes" id="UP000053593">
    <property type="component" value="Unassembled WGS sequence"/>
</dbReference>
<organism evidence="3 4">
    <name type="scientific">Collybiopsis luxurians FD-317 M1</name>
    <dbReference type="NCBI Taxonomy" id="944289"/>
    <lineage>
        <taxon>Eukaryota</taxon>
        <taxon>Fungi</taxon>
        <taxon>Dikarya</taxon>
        <taxon>Basidiomycota</taxon>
        <taxon>Agaricomycotina</taxon>
        <taxon>Agaricomycetes</taxon>
        <taxon>Agaricomycetidae</taxon>
        <taxon>Agaricales</taxon>
        <taxon>Marasmiineae</taxon>
        <taxon>Omphalotaceae</taxon>
        <taxon>Collybiopsis</taxon>
        <taxon>Collybiopsis luxurians</taxon>
    </lineage>
</organism>
<feature type="region of interest" description="Disordered" evidence="1">
    <location>
        <begin position="61"/>
        <end position="95"/>
    </location>
</feature>
<evidence type="ECO:0000256" key="2">
    <source>
        <dbReference type="SAM" id="SignalP"/>
    </source>
</evidence>
<sequence length="95" mass="10320">MGLTFTSCLAIFALAQRNCESTNNNPVAIISCKGLTYGNLGCTDHHENRIQNHGVGCIAPLSDDHRPRSMDPVDPKSRLGQERKEGAARKVTLLS</sequence>
<evidence type="ECO:0000313" key="3">
    <source>
        <dbReference type="EMBL" id="KIK57274.1"/>
    </source>
</evidence>
<evidence type="ECO:0000313" key="4">
    <source>
        <dbReference type="Proteomes" id="UP000053593"/>
    </source>
</evidence>
<reference evidence="3 4" key="1">
    <citation type="submission" date="2014-04" db="EMBL/GenBank/DDBJ databases">
        <title>Evolutionary Origins and Diversification of the Mycorrhizal Mutualists.</title>
        <authorList>
            <consortium name="DOE Joint Genome Institute"/>
            <consortium name="Mycorrhizal Genomics Consortium"/>
            <person name="Kohler A."/>
            <person name="Kuo A."/>
            <person name="Nagy L.G."/>
            <person name="Floudas D."/>
            <person name="Copeland A."/>
            <person name="Barry K.W."/>
            <person name="Cichocki N."/>
            <person name="Veneault-Fourrey C."/>
            <person name="LaButti K."/>
            <person name="Lindquist E.A."/>
            <person name="Lipzen A."/>
            <person name="Lundell T."/>
            <person name="Morin E."/>
            <person name="Murat C."/>
            <person name="Riley R."/>
            <person name="Ohm R."/>
            <person name="Sun H."/>
            <person name="Tunlid A."/>
            <person name="Henrissat B."/>
            <person name="Grigoriev I.V."/>
            <person name="Hibbett D.S."/>
            <person name="Martin F."/>
        </authorList>
    </citation>
    <scope>NUCLEOTIDE SEQUENCE [LARGE SCALE GENOMIC DNA]</scope>
    <source>
        <strain evidence="3 4">FD-317 M1</strain>
    </source>
</reference>
<keyword evidence="2" id="KW-0732">Signal</keyword>
<evidence type="ECO:0000256" key="1">
    <source>
        <dbReference type="SAM" id="MobiDB-lite"/>
    </source>
</evidence>
<name>A0A0D0C4A9_9AGAR</name>
<protein>
    <recommendedName>
        <fullName evidence="5">Secreted protein</fullName>
    </recommendedName>
</protein>
<evidence type="ECO:0008006" key="5">
    <source>
        <dbReference type="Google" id="ProtNLM"/>
    </source>
</evidence>
<feature type="compositionally biased region" description="Basic and acidic residues" evidence="1">
    <location>
        <begin position="62"/>
        <end position="88"/>
    </location>
</feature>
<dbReference type="AlphaFoldDB" id="A0A0D0C4A9"/>
<feature type="chain" id="PRO_5002208477" description="Secreted protein" evidence="2">
    <location>
        <begin position="22"/>
        <end position="95"/>
    </location>
</feature>
<keyword evidence="4" id="KW-1185">Reference proteome</keyword>
<accession>A0A0D0C4A9</accession>
<dbReference type="HOGENOM" id="CLU_2373017_0_0_1"/>
<proteinExistence type="predicted"/>